<organism evidence="2 3">
    <name type="scientific">Plastorhodobacter daqingensis</name>
    <dbReference type="NCBI Taxonomy" id="1387281"/>
    <lineage>
        <taxon>Bacteria</taxon>
        <taxon>Pseudomonadati</taxon>
        <taxon>Pseudomonadota</taxon>
        <taxon>Alphaproteobacteria</taxon>
        <taxon>Rhodobacterales</taxon>
        <taxon>Paracoccaceae</taxon>
        <taxon>Plastorhodobacter</taxon>
    </lineage>
</organism>
<keyword evidence="3" id="KW-1185">Reference proteome</keyword>
<dbReference type="EMBL" id="JBHTFQ010000004">
    <property type="protein sequence ID" value="MFC7704379.1"/>
    <property type="molecule type" value="Genomic_DNA"/>
</dbReference>
<accession>A0ABW2UI47</accession>
<name>A0ABW2UI47_9RHOB</name>
<comment type="caution">
    <text evidence="2">The sequence shown here is derived from an EMBL/GenBank/DDBJ whole genome shotgun (WGS) entry which is preliminary data.</text>
</comment>
<evidence type="ECO:0000313" key="3">
    <source>
        <dbReference type="Proteomes" id="UP001596516"/>
    </source>
</evidence>
<reference evidence="3" key="1">
    <citation type="journal article" date="2019" name="Int. J. Syst. Evol. Microbiol.">
        <title>The Global Catalogue of Microorganisms (GCM) 10K type strain sequencing project: providing services to taxonomists for standard genome sequencing and annotation.</title>
        <authorList>
            <consortium name="The Broad Institute Genomics Platform"/>
            <consortium name="The Broad Institute Genome Sequencing Center for Infectious Disease"/>
            <person name="Wu L."/>
            <person name="Ma J."/>
        </authorList>
    </citation>
    <scope>NUCLEOTIDE SEQUENCE [LARGE SCALE GENOMIC DNA]</scope>
    <source>
        <strain evidence="3">CGMCC 1.12750</strain>
    </source>
</reference>
<keyword evidence="1" id="KW-1133">Transmembrane helix</keyword>
<gene>
    <name evidence="2" type="ORF">ACFQXB_09245</name>
</gene>
<keyword evidence="1" id="KW-0472">Membrane</keyword>
<sequence>MFLELIATIASGFAAAGVVLILNKAMRGRLPRWFMPAAAGLAMFSYVVWSEYSWLPRMTESFPDGVEVVSVNYETSFYRPWTYLSPLANRLVAVDTRMNRRNEALPDLVLTRLVLRARWEPGADVPVIFDCAGSRRAALTDAVAFAADGAPVGADWVTLPPDDPALARACAEGGERGV</sequence>
<feature type="transmembrane region" description="Helical" evidence="1">
    <location>
        <begin position="6"/>
        <end position="23"/>
    </location>
</feature>
<dbReference type="RefSeq" id="WP_377402546.1">
    <property type="nucleotide sequence ID" value="NZ_JBHTFQ010000004.1"/>
</dbReference>
<evidence type="ECO:0000313" key="2">
    <source>
        <dbReference type="EMBL" id="MFC7704379.1"/>
    </source>
</evidence>
<feature type="transmembrane region" description="Helical" evidence="1">
    <location>
        <begin position="30"/>
        <end position="49"/>
    </location>
</feature>
<evidence type="ECO:0000256" key="1">
    <source>
        <dbReference type="SAM" id="Phobius"/>
    </source>
</evidence>
<dbReference type="Proteomes" id="UP001596516">
    <property type="component" value="Unassembled WGS sequence"/>
</dbReference>
<keyword evidence="1" id="KW-0812">Transmembrane</keyword>
<proteinExistence type="predicted"/>
<protein>
    <submittedName>
        <fullName evidence="2">Uncharacterized protein</fullName>
    </submittedName>
</protein>